<gene>
    <name evidence="1" type="ORF">SMRZ_LOCUS8742</name>
</gene>
<reference evidence="1 2" key="1">
    <citation type="submission" date="2018-11" db="EMBL/GenBank/DDBJ databases">
        <authorList>
            <consortium name="Pathogen Informatics"/>
        </authorList>
    </citation>
    <scope>NUCLEOTIDE SEQUENCE [LARGE SCALE GENOMIC DNA]</scope>
    <source>
        <strain evidence="1 2">Zambia</strain>
    </source>
</reference>
<proteinExistence type="predicted"/>
<accession>A0A183LY67</accession>
<dbReference type="Proteomes" id="UP000277204">
    <property type="component" value="Unassembled WGS sequence"/>
</dbReference>
<dbReference type="EMBL" id="UZAI01003899">
    <property type="protein sequence ID" value="VDO83015.1"/>
    <property type="molecule type" value="Genomic_DNA"/>
</dbReference>
<dbReference type="AlphaFoldDB" id="A0A183LY67"/>
<organism evidence="1 2">
    <name type="scientific">Schistosoma margrebowiei</name>
    <dbReference type="NCBI Taxonomy" id="48269"/>
    <lineage>
        <taxon>Eukaryota</taxon>
        <taxon>Metazoa</taxon>
        <taxon>Spiralia</taxon>
        <taxon>Lophotrochozoa</taxon>
        <taxon>Platyhelminthes</taxon>
        <taxon>Trematoda</taxon>
        <taxon>Digenea</taxon>
        <taxon>Strigeidida</taxon>
        <taxon>Schistosomatoidea</taxon>
        <taxon>Schistosomatidae</taxon>
        <taxon>Schistosoma</taxon>
    </lineage>
</organism>
<sequence length="112" mass="12941">MYIQQIGYVFHNISTQVYEQSYMDLNGPHYGEPDRSYMNQQYVPRDNGRCGIIRGAGTASDHHLVVASLKLKTTKHWTTGGTALQRFNTAFLRNTNKLNQFKITLNNRFRTL</sequence>
<evidence type="ECO:0000313" key="2">
    <source>
        <dbReference type="Proteomes" id="UP000277204"/>
    </source>
</evidence>
<evidence type="ECO:0000313" key="1">
    <source>
        <dbReference type="EMBL" id="VDO83015.1"/>
    </source>
</evidence>
<name>A0A183LY67_9TREM</name>
<protein>
    <submittedName>
        <fullName evidence="1">Uncharacterized protein</fullName>
    </submittedName>
</protein>
<keyword evidence="2" id="KW-1185">Reference proteome</keyword>